<reference evidence="1 2" key="1">
    <citation type="journal article" date="2016" name="Nat. Commun.">
        <title>Thousands of microbial genomes shed light on interconnected biogeochemical processes in an aquifer system.</title>
        <authorList>
            <person name="Anantharaman K."/>
            <person name="Brown C.T."/>
            <person name="Hug L.A."/>
            <person name="Sharon I."/>
            <person name="Castelle C.J."/>
            <person name="Probst A.J."/>
            <person name="Thomas B.C."/>
            <person name="Singh A."/>
            <person name="Wilkins M.J."/>
            <person name="Karaoz U."/>
            <person name="Brodie E.L."/>
            <person name="Williams K.H."/>
            <person name="Hubbard S.S."/>
            <person name="Banfield J.F."/>
        </authorList>
    </citation>
    <scope>NUCLEOTIDE SEQUENCE [LARGE SCALE GENOMIC DNA]</scope>
</reference>
<proteinExistence type="predicted"/>
<dbReference type="EMBL" id="MHQL01000040">
    <property type="protein sequence ID" value="OHA02283.1"/>
    <property type="molecule type" value="Genomic_DNA"/>
</dbReference>
<name>A0A1G2KSG0_9BACT</name>
<organism evidence="1 2">
    <name type="scientific">Candidatus Sungbacteria bacterium RIFCSPHIGHO2_02_FULL_51_29</name>
    <dbReference type="NCBI Taxonomy" id="1802273"/>
    <lineage>
        <taxon>Bacteria</taxon>
        <taxon>Candidatus Sungiibacteriota</taxon>
    </lineage>
</organism>
<protein>
    <submittedName>
        <fullName evidence="1">Uncharacterized protein</fullName>
    </submittedName>
</protein>
<evidence type="ECO:0000313" key="2">
    <source>
        <dbReference type="Proteomes" id="UP000177811"/>
    </source>
</evidence>
<evidence type="ECO:0000313" key="1">
    <source>
        <dbReference type="EMBL" id="OHA02283.1"/>
    </source>
</evidence>
<accession>A0A1G2KSG0</accession>
<gene>
    <name evidence="1" type="ORF">A3C16_03195</name>
</gene>
<comment type="caution">
    <text evidence="1">The sequence shown here is derived from an EMBL/GenBank/DDBJ whole genome shotgun (WGS) entry which is preliminary data.</text>
</comment>
<sequence>MEDAPTDTLYEFTSTAPMTKEEFEQFMIKNIRPLLGDDDTMFYNGSGTPPMGGVISSKNIEELLTKNGCRMLEGPVTKALRRALLELRQKETKK</sequence>
<dbReference type="AlphaFoldDB" id="A0A1G2KSG0"/>
<dbReference type="Proteomes" id="UP000177811">
    <property type="component" value="Unassembled WGS sequence"/>
</dbReference>